<gene>
    <name evidence="4" type="ORF">LTRI10_LOCUS35587</name>
</gene>
<dbReference type="InterPro" id="IPR001878">
    <property type="entry name" value="Znf_CCHC"/>
</dbReference>
<dbReference type="Gene3D" id="4.10.60.10">
    <property type="entry name" value="Zinc finger, CCHC-type"/>
    <property type="match status" value="1"/>
</dbReference>
<dbReference type="GO" id="GO:0003676">
    <property type="term" value="F:nucleic acid binding"/>
    <property type="evidence" value="ECO:0007669"/>
    <property type="project" value="InterPro"/>
</dbReference>
<dbReference type="SMART" id="SM00343">
    <property type="entry name" value="ZnF_C2HC"/>
    <property type="match status" value="1"/>
</dbReference>
<keyword evidence="1" id="KW-0862">Zinc</keyword>
<dbReference type="InterPro" id="IPR036875">
    <property type="entry name" value="Znf_CCHC_sf"/>
</dbReference>
<name>A0AAV2FA80_9ROSI</name>
<dbReference type="PROSITE" id="PS50158">
    <property type="entry name" value="ZF_CCHC"/>
    <property type="match status" value="1"/>
</dbReference>
<dbReference type="EMBL" id="OZ034819">
    <property type="protein sequence ID" value="CAL1395133.1"/>
    <property type="molecule type" value="Genomic_DNA"/>
</dbReference>
<dbReference type="Proteomes" id="UP001497516">
    <property type="component" value="Chromosome 6"/>
</dbReference>
<dbReference type="Pfam" id="PF14223">
    <property type="entry name" value="Retrotran_gag_2"/>
    <property type="match status" value="1"/>
</dbReference>
<reference evidence="4 5" key="1">
    <citation type="submission" date="2024-04" db="EMBL/GenBank/DDBJ databases">
        <authorList>
            <person name="Fracassetti M."/>
        </authorList>
    </citation>
    <scope>NUCLEOTIDE SEQUENCE [LARGE SCALE GENOMIC DNA]</scope>
</reference>
<dbReference type="AlphaFoldDB" id="A0AAV2FA80"/>
<organism evidence="4 5">
    <name type="scientific">Linum trigynum</name>
    <dbReference type="NCBI Taxonomy" id="586398"/>
    <lineage>
        <taxon>Eukaryota</taxon>
        <taxon>Viridiplantae</taxon>
        <taxon>Streptophyta</taxon>
        <taxon>Embryophyta</taxon>
        <taxon>Tracheophyta</taxon>
        <taxon>Spermatophyta</taxon>
        <taxon>Magnoliopsida</taxon>
        <taxon>eudicotyledons</taxon>
        <taxon>Gunneridae</taxon>
        <taxon>Pentapetalae</taxon>
        <taxon>rosids</taxon>
        <taxon>fabids</taxon>
        <taxon>Malpighiales</taxon>
        <taxon>Linaceae</taxon>
        <taxon>Linum</taxon>
    </lineage>
</organism>
<feature type="region of interest" description="Disordered" evidence="2">
    <location>
        <begin position="266"/>
        <end position="304"/>
    </location>
</feature>
<feature type="domain" description="CCHC-type" evidence="3">
    <location>
        <begin position="309"/>
        <end position="323"/>
    </location>
</feature>
<proteinExistence type="predicted"/>
<keyword evidence="5" id="KW-1185">Reference proteome</keyword>
<dbReference type="GO" id="GO:0008270">
    <property type="term" value="F:zinc ion binding"/>
    <property type="evidence" value="ECO:0007669"/>
    <property type="project" value="UniProtKB-KW"/>
</dbReference>
<dbReference type="PANTHER" id="PTHR34676:SF8">
    <property type="entry name" value="TRANSMEMBRANE PROTEIN"/>
    <property type="match status" value="1"/>
</dbReference>
<dbReference type="SUPFAM" id="SSF57756">
    <property type="entry name" value="Retrovirus zinc finger-like domains"/>
    <property type="match status" value="1"/>
</dbReference>
<dbReference type="PANTHER" id="PTHR34676">
    <property type="entry name" value="DUF4219 DOMAIN-CONTAINING PROTEIN-RELATED"/>
    <property type="match status" value="1"/>
</dbReference>
<accession>A0AAV2FA80</accession>
<evidence type="ECO:0000256" key="1">
    <source>
        <dbReference type="PROSITE-ProRule" id="PRU00047"/>
    </source>
</evidence>
<evidence type="ECO:0000313" key="4">
    <source>
        <dbReference type="EMBL" id="CAL1395133.1"/>
    </source>
</evidence>
<sequence length="333" mass="38677">MSSGSTSAGIFMADGFSQTRPPRFEGVHYGYRRNRMELFICSTDPDLWNIVLDGPLEVKETRGKWTEEDKRNFQLNSKATNLMYCTLGPEEYHRVTGCKSAKEIWEKLQIAHKGKSHVKISRINSLKQDFESFVMKPEESIKEMNERFTTIVNSLRNLEVEYASVDLVRKVLWALPKKWTPKVTTIEESKDLTRLSLDELIGSLITHEEKLKREDLEEPKKEKRGIAFKVTSQEDELECLDEMEEEEFAMLNKHVAKLLKIRRERKRGNFPGRQREAENDKESSKGNRHMTRSKREGASSKRFQSQAECFKCGKQGHIKAYCPLTKKEKAYAT</sequence>
<evidence type="ECO:0000259" key="3">
    <source>
        <dbReference type="PROSITE" id="PS50158"/>
    </source>
</evidence>
<protein>
    <recommendedName>
        <fullName evidence="3">CCHC-type domain-containing protein</fullName>
    </recommendedName>
</protein>
<keyword evidence="1" id="KW-0863">Zinc-finger</keyword>
<evidence type="ECO:0000256" key="2">
    <source>
        <dbReference type="SAM" id="MobiDB-lite"/>
    </source>
</evidence>
<keyword evidence="1" id="KW-0479">Metal-binding</keyword>
<evidence type="ECO:0000313" key="5">
    <source>
        <dbReference type="Proteomes" id="UP001497516"/>
    </source>
</evidence>
<feature type="compositionally biased region" description="Basic and acidic residues" evidence="2">
    <location>
        <begin position="273"/>
        <end position="285"/>
    </location>
</feature>